<accession>A0A3N0VJ04</accession>
<name>A0A3N0VJ04_9GAMM</name>
<organism evidence="2 3">
    <name type="scientific">Stagnimonas aquatica</name>
    <dbReference type="NCBI Taxonomy" id="2689987"/>
    <lineage>
        <taxon>Bacteria</taxon>
        <taxon>Pseudomonadati</taxon>
        <taxon>Pseudomonadota</taxon>
        <taxon>Gammaproteobacteria</taxon>
        <taxon>Nevskiales</taxon>
        <taxon>Nevskiaceae</taxon>
        <taxon>Stagnimonas</taxon>
    </lineage>
</organism>
<dbReference type="EMBL" id="RJVO01000002">
    <property type="protein sequence ID" value="ROH92188.1"/>
    <property type="molecule type" value="Genomic_DNA"/>
</dbReference>
<evidence type="ECO:0000313" key="2">
    <source>
        <dbReference type="EMBL" id="ROH92188.1"/>
    </source>
</evidence>
<dbReference type="GO" id="GO:0008168">
    <property type="term" value="F:methyltransferase activity"/>
    <property type="evidence" value="ECO:0007669"/>
    <property type="project" value="UniProtKB-KW"/>
</dbReference>
<comment type="caution">
    <text evidence="2">The sequence shown here is derived from an EMBL/GenBank/DDBJ whole genome shotgun (WGS) entry which is preliminary data.</text>
</comment>
<keyword evidence="3" id="KW-1185">Reference proteome</keyword>
<keyword evidence="2" id="KW-0808">Transferase</keyword>
<dbReference type="AlphaFoldDB" id="A0A3N0VJ04"/>
<dbReference type="PANTHER" id="PTHR43861">
    <property type="entry name" value="TRANS-ACONITATE 2-METHYLTRANSFERASE-RELATED"/>
    <property type="match status" value="1"/>
</dbReference>
<evidence type="ECO:0000313" key="3">
    <source>
        <dbReference type="Proteomes" id="UP000282106"/>
    </source>
</evidence>
<protein>
    <submittedName>
        <fullName evidence="2">Class I SAM-dependent methyltransferase</fullName>
    </submittedName>
</protein>
<dbReference type="InParanoid" id="A0A3N0VJ04"/>
<gene>
    <name evidence="2" type="ORF">ED208_06540</name>
</gene>
<reference evidence="2 3" key="1">
    <citation type="submission" date="2018-10" db="EMBL/GenBank/DDBJ databases">
        <authorList>
            <person name="Chen W.-M."/>
        </authorList>
    </citation>
    <scope>NUCLEOTIDE SEQUENCE [LARGE SCALE GENOMIC DNA]</scope>
    <source>
        <strain evidence="2 3">THS-13</strain>
    </source>
</reference>
<dbReference type="CDD" id="cd02440">
    <property type="entry name" value="AdoMet_MTases"/>
    <property type="match status" value="1"/>
</dbReference>
<proteinExistence type="predicted"/>
<keyword evidence="2" id="KW-0489">Methyltransferase</keyword>
<dbReference type="GO" id="GO:0032259">
    <property type="term" value="P:methylation"/>
    <property type="evidence" value="ECO:0007669"/>
    <property type="project" value="UniProtKB-KW"/>
</dbReference>
<dbReference type="SUPFAM" id="SSF53335">
    <property type="entry name" value="S-adenosyl-L-methionine-dependent methyltransferases"/>
    <property type="match status" value="1"/>
</dbReference>
<dbReference type="Pfam" id="PF13489">
    <property type="entry name" value="Methyltransf_23"/>
    <property type="match status" value="1"/>
</dbReference>
<feature type="compositionally biased region" description="Low complexity" evidence="1">
    <location>
        <begin position="66"/>
        <end position="81"/>
    </location>
</feature>
<evidence type="ECO:0000256" key="1">
    <source>
        <dbReference type="SAM" id="MobiDB-lite"/>
    </source>
</evidence>
<dbReference type="Gene3D" id="3.40.50.150">
    <property type="entry name" value="Vaccinia Virus protein VP39"/>
    <property type="match status" value="1"/>
</dbReference>
<dbReference type="Proteomes" id="UP000282106">
    <property type="component" value="Unassembled WGS sequence"/>
</dbReference>
<sequence length="320" mass="34581">MAMPRRPSNTGSRPASAVQSLELIVTPLHRAAPASLPALGCVTVPTEPHDSQVWSEPPANGDDRGSSSADQSMDASQFSSMPRVGAAPIPRNYWRWYVLSQLRAAISRALVAAGSGPGKRVVELGCGNRPYEAAVLATGAAYEGADLKGNAHNDRVIGDDGRVEVEDGYYDLVVSAQVLEHVPDPKAYLAESLRLLKPDGCLILSTHGTWPYHPEPNDYWRWTATGLRKTLEDSGFVVEGFEGLVGLIPAGLHLIQDHLYKRLAMSKRWYGKSFVWLMQGLIAAADRLHGADGRARDGMIYVVRARPAPRQPGGSASPGR</sequence>
<dbReference type="InterPro" id="IPR029063">
    <property type="entry name" value="SAM-dependent_MTases_sf"/>
</dbReference>
<feature type="region of interest" description="Disordered" evidence="1">
    <location>
        <begin position="47"/>
        <end position="82"/>
    </location>
</feature>